<keyword evidence="3" id="KW-1185">Reference proteome</keyword>
<keyword evidence="1" id="KW-1133">Transmembrane helix</keyword>
<dbReference type="Proteomes" id="UP000602198">
    <property type="component" value="Unassembled WGS sequence"/>
</dbReference>
<feature type="transmembrane region" description="Helical" evidence="1">
    <location>
        <begin position="126"/>
        <end position="146"/>
    </location>
</feature>
<dbReference type="RefSeq" id="WP_201944964.1">
    <property type="nucleotide sequence ID" value="NZ_JAERRJ010000002.1"/>
</dbReference>
<evidence type="ECO:0000313" key="3">
    <source>
        <dbReference type="Proteomes" id="UP000602198"/>
    </source>
</evidence>
<proteinExistence type="predicted"/>
<organism evidence="2 3">
    <name type="scientific">Nocardia acididurans</name>
    <dbReference type="NCBI Taxonomy" id="2802282"/>
    <lineage>
        <taxon>Bacteria</taxon>
        <taxon>Bacillati</taxon>
        <taxon>Actinomycetota</taxon>
        <taxon>Actinomycetes</taxon>
        <taxon>Mycobacteriales</taxon>
        <taxon>Nocardiaceae</taxon>
        <taxon>Nocardia</taxon>
    </lineage>
</organism>
<dbReference type="Pfam" id="PF19853">
    <property type="entry name" value="DUF6328"/>
    <property type="match status" value="1"/>
</dbReference>
<evidence type="ECO:0000313" key="2">
    <source>
        <dbReference type="EMBL" id="MBL1074136.1"/>
    </source>
</evidence>
<reference evidence="2 3" key="1">
    <citation type="submission" date="2021-01" db="EMBL/GenBank/DDBJ databases">
        <title>WGS of actinomycetes isolated from Thailand.</title>
        <authorList>
            <person name="Thawai C."/>
        </authorList>
    </citation>
    <scope>NUCLEOTIDE SEQUENCE [LARGE SCALE GENOMIC DNA]</scope>
    <source>
        <strain evidence="2 3">LPG 2</strain>
    </source>
</reference>
<name>A0ABS1M1A9_9NOCA</name>
<gene>
    <name evidence="2" type="ORF">JK358_06980</name>
</gene>
<feature type="transmembrane region" description="Helical" evidence="1">
    <location>
        <begin position="100"/>
        <end position="120"/>
    </location>
</feature>
<dbReference type="EMBL" id="JAERRJ010000002">
    <property type="protein sequence ID" value="MBL1074136.1"/>
    <property type="molecule type" value="Genomic_DNA"/>
</dbReference>
<accession>A0ABS1M1A9</accession>
<keyword evidence="1" id="KW-0472">Membrane</keyword>
<dbReference type="InterPro" id="IPR046291">
    <property type="entry name" value="DUF6328"/>
</dbReference>
<comment type="caution">
    <text evidence="2">The sequence shown here is derived from an EMBL/GenBank/DDBJ whole genome shotgun (WGS) entry which is preliminary data.</text>
</comment>
<evidence type="ECO:0000256" key="1">
    <source>
        <dbReference type="SAM" id="Phobius"/>
    </source>
</evidence>
<protein>
    <submittedName>
        <fullName evidence="2">Sodium:proton antiporter</fullName>
    </submittedName>
</protein>
<sequence>MENPPVRRETETERLDRNWASLIQETRVVQTGVQLLTGFLLVLPFQPKFDLLTDLMRGLYLATVVASIAATAFLVAPVSAHRILFRRHRLDRVVRDAHRAAGIGLTLLGIALIGVAVLIFDVVAGPLAAVLAGGGFAVLFALVWVVQPWRQRPGDTDAQEPQ</sequence>
<feature type="transmembrane region" description="Helical" evidence="1">
    <location>
        <begin position="58"/>
        <end position="79"/>
    </location>
</feature>
<keyword evidence="1" id="KW-0812">Transmembrane</keyword>